<gene>
    <name evidence="2" type="ORF">PHACADRAFT_257655</name>
</gene>
<evidence type="ECO:0000313" key="2">
    <source>
        <dbReference type="EMBL" id="EKM54058.1"/>
    </source>
</evidence>
<feature type="region of interest" description="Disordered" evidence="1">
    <location>
        <begin position="71"/>
        <end position="192"/>
    </location>
</feature>
<dbReference type="RefSeq" id="XP_007396760.1">
    <property type="nucleotide sequence ID" value="XM_007396698.1"/>
</dbReference>
<dbReference type="EMBL" id="JH930473">
    <property type="protein sequence ID" value="EKM54058.1"/>
    <property type="molecule type" value="Genomic_DNA"/>
</dbReference>
<dbReference type="Proteomes" id="UP000008370">
    <property type="component" value="Unassembled WGS sequence"/>
</dbReference>
<evidence type="ECO:0000313" key="3">
    <source>
        <dbReference type="Proteomes" id="UP000008370"/>
    </source>
</evidence>
<dbReference type="AlphaFoldDB" id="K5VRD9"/>
<reference evidence="2 3" key="1">
    <citation type="journal article" date="2012" name="BMC Genomics">
        <title>Comparative genomics of the white-rot fungi, Phanerochaete carnosa and P. chrysosporium, to elucidate the genetic basis of the distinct wood types they colonize.</title>
        <authorList>
            <person name="Suzuki H."/>
            <person name="MacDonald J."/>
            <person name="Syed K."/>
            <person name="Salamov A."/>
            <person name="Hori C."/>
            <person name="Aerts A."/>
            <person name="Henrissat B."/>
            <person name="Wiebenga A."/>
            <person name="vanKuyk P.A."/>
            <person name="Barry K."/>
            <person name="Lindquist E."/>
            <person name="LaButti K."/>
            <person name="Lapidus A."/>
            <person name="Lucas S."/>
            <person name="Coutinho P."/>
            <person name="Gong Y."/>
            <person name="Samejima M."/>
            <person name="Mahadevan R."/>
            <person name="Abou-Zaid M."/>
            <person name="de Vries R.P."/>
            <person name="Igarashi K."/>
            <person name="Yadav J.S."/>
            <person name="Grigoriev I.V."/>
            <person name="Master E.R."/>
        </authorList>
    </citation>
    <scope>NUCLEOTIDE SEQUENCE [LARGE SCALE GENOMIC DNA]</scope>
    <source>
        <strain evidence="2 3">HHB-10118-sp</strain>
    </source>
</reference>
<keyword evidence="3" id="KW-1185">Reference proteome</keyword>
<feature type="compositionally biased region" description="Polar residues" evidence="1">
    <location>
        <begin position="179"/>
        <end position="192"/>
    </location>
</feature>
<organism evidence="2 3">
    <name type="scientific">Phanerochaete carnosa (strain HHB-10118-sp)</name>
    <name type="common">White-rot fungus</name>
    <name type="synonym">Peniophora carnosa</name>
    <dbReference type="NCBI Taxonomy" id="650164"/>
    <lineage>
        <taxon>Eukaryota</taxon>
        <taxon>Fungi</taxon>
        <taxon>Dikarya</taxon>
        <taxon>Basidiomycota</taxon>
        <taxon>Agaricomycotina</taxon>
        <taxon>Agaricomycetes</taxon>
        <taxon>Polyporales</taxon>
        <taxon>Phanerochaetaceae</taxon>
        <taxon>Phanerochaete</taxon>
    </lineage>
</organism>
<dbReference type="GeneID" id="18916908"/>
<name>K5VRD9_PHACS</name>
<sequence>MHPIVDPEQLLRDVFPPTVDMQPAYAEFSRFASVWQSCYPGLSAYTLCNPVFSAKGDLLFELQPYTDPASAPSDLDFGSPGSPLGKIGGGRRDPFARRAGTPRPRMLGRPNSGERRPSPSGPYRGTYGVGQTSAGSLSEGRVNGKTTSVQDRVPTRSISPPAVRAPRPTRPTMLHHSIASDSRPSTPSTERP</sequence>
<dbReference type="InParanoid" id="K5VRD9"/>
<dbReference type="HOGENOM" id="CLU_1415638_0_0_1"/>
<dbReference type="KEGG" id="pco:PHACADRAFT_257655"/>
<feature type="compositionally biased region" description="Low complexity" evidence="1">
    <location>
        <begin position="160"/>
        <end position="172"/>
    </location>
</feature>
<accession>K5VRD9</accession>
<evidence type="ECO:0000256" key="1">
    <source>
        <dbReference type="SAM" id="MobiDB-lite"/>
    </source>
</evidence>
<dbReference type="OrthoDB" id="5429442at2759"/>
<protein>
    <submittedName>
        <fullName evidence="2">Uncharacterized protein</fullName>
    </submittedName>
</protein>
<proteinExistence type="predicted"/>